<sequence>MKKSFIFTLMLLLILALAACSSLTDESSDENETATGADSEGTEDTAAEEQDSGENANSEEEEISIRLGSHLPPSHSVIAVTEKFEDIVESQSNGRIGVNIHPSGELGGQSELIQSLQVGSLEMTINDAGVLSNFAPKVGVLDLPYTFSSYEHVHDVLDSPVAETLEEELAAVDIKSIGWVDSAFRDLLINEEISRIKGVDGMSLRVPDAPQYSRTVESWGASATSIPWGDLYNSLETGVADGFEGSAESIYSDGLHEVVEYRVPTEHIFTVLSLNISQQFYDELSSEDQTLIEEAGREAALYGRELAMERDEEYKEQLAEEGLETLDIDKEEFRESAMEFVNSYAEEEGMTDLLEQIAELE</sequence>
<dbReference type="PROSITE" id="PS51257">
    <property type="entry name" value="PROKAR_LIPOPROTEIN"/>
    <property type="match status" value="1"/>
</dbReference>
<evidence type="ECO:0000256" key="2">
    <source>
        <dbReference type="ARBA" id="ARBA00022448"/>
    </source>
</evidence>
<organism evidence="6 7">
    <name type="scientific">Alteribacillus bidgolensis</name>
    <dbReference type="NCBI Taxonomy" id="930129"/>
    <lineage>
        <taxon>Bacteria</taxon>
        <taxon>Bacillati</taxon>
        <taxon>Bacillota</taxon>
        <taxon>Bacilli</taxon>
        <taxon>Bacillales</taxon>
        <taxon>Bacillaceae</taxon>
        <taxon>Alteribacillus</taxon>
    </lineage>
</organism>
<feature type="region of interest" description="Disordered" evidence="4">
    <location>
        <begin position="25"/>
        <end position="63"/>
    </location>
</feature>
<dbReference type="InterPro" id="IPR038404">
    <property type="entry name" value="TRAP_DctP_sf"/>
</dbReference>
<dbReference type="GO" id="GO:0055085">
    <property type="term" value="P:transmembrane transport"/>
    <property type="evidence" value="ECO:0007669"/>
    <property type="project" value="InterPro"/>
</dbReference>
<protein>
    <submittedName>
        <fullName evidence="6">Tripartite ATP-independent transporter solute receptor, DctP family</fullName>
    </submittedName>
</protein>
<evidence type="ECO:0000256" key="3">
    <source>
        <dbReference type="ARBA" id="ARBA00022729"/>
    </source>
</evidence>
<evidence type="ECO:0000313" key="7">
    <source>
        <dbReference type="Proteomes" id="UP000199017"/>
    </source>
</evidence>
<reference evidence="6 7" key="1">
    <citation type="submission" date="2016-10" db="EMBL/GenBank/DDBJ databases">
        <authorList>
            <person name="de Groot N.N."/>
        </authorList>
    </citation>
    <scope>NUCLEOTIDE SEQUENCE [LARGE SCALE GENOMIC DNA]</scope>
    <source>
        <strain evidence="7">P4B,CCM 7963,CECT 7998,DSM 25260,IBRC-M 10614,KCTC 13821</strain>
    </source>
</reference>
<dbReference type="NCBIfam" id="NF037995">
    <property type="entry name" value="TRAP_S1"/>
    <property type="match status" value="1"/>
</dbReference>
<evidence type="ECO:0000256" key="4">
    <source>
        <dbReference type="SAM" id="MobiDB-lite"/>
    </source>
</evidence>
<dbReference type="EMBL" id="FNDU01000004">
    <property type="protein sequence ID" value="SDI00095.1"/>
    <property type="molecule type" value="Genomic_DNA"/>
</dbReference>
<dbReference type="InterPro" id="IPR018389">
    <property type="entry name" value="DctP_fam"/>
</dbReference>
<gene>
    <name evidence="6" type="ORF">SAMN05216352_10451</name>
</gene>
<name>A0A1G8H0C0_9BACI</name>
<dbReference type="Proteomes" id="UP000199017">
    <property type="component" value="Unassembled WGS sequence"/>
</dbReference>
<feature type="chain" id="PRO_5038618625" evidence="5">
    <location>
        <begin position="19"/>
        <end position="361"/>
    </location>
</feature>
<dbReference type="PIRSF" id="PIRSF006470">
    <property type="entry name" value="DctB"/>
    <property type="match status" value="1"/>
</dbReference>
<dbReference type="CDD" id="cd13603">
    <property type="entry name" value="PBP2_TRAP_Siap_TeaA_like"/>
    <property type="match status" value="1"/>
</dbReference>
<dbReference type="InterPro" id="IPR004682">
    <property type="entry name" value="TRAP_DctP"/>
</dbReference>
<feature type="signal peptide" evidence="5">
    <location>
        <begin position="1"/>
        <end position="18"/>
    </location>
</feature>
<dbReference type="RefSeq" id="WP_091583379.1">
    <property type="nucleotide sequence ID" value="NZ_FNDU01000004.1"/>
</dbReference>
<dbReference type="OrthoDB" id="9776801at2"/>
<dbReference type="PANTHER" id="PTHR33376:SF7">
    <property type="entry name" value="C4-DICARBOXYLATE-BINDING PROTEIN DCTB"/>
    <property type="match status" value="1"/>
</dbReference>
<evidence type="ECO:0000256" key="1">
    <source>
        <dbReference type="ARBA" id="ARBA00009023"/>
    </source>
</evidence>
<dbReference type="Gene3D" id="3.40.190.170">
    <property type="entry name" value="Bacterial extracellular solute-binding protein, family 7"/>
    <property type="match status" value="1"/>
</dbReference>
<dbReference type="GO" id="GO:0030288">
    <property type="term" value="C:outer membrane-bounded periplasmic space"/>
    <property type="evidence" value="ECO:0007669"/>
    <property type="project" value="InterPro"/>
</dbReference>
<keyword evidence="3 5" id="KW-0732">Signal</keyword>
<dbReference type="Pfam" id="PF03480">
    <property type="entry name" value="DctP"/>
    <property type="match status" value="1"/>
</dbReference>
<comment type="similarity">
    <text evidence="1">Belongs to the bacterial solute-binding protein 7 family.</text>
</comment>
<evidence type="ECO:0000256" key="5">
    <source>
        <dbReference type="SAM" id="SignalP"/>
    </source>
</evidence>
<accession>A0A1G8H0C0</accession>
<evidence type="ECO:0000313" key="6">
    <source>
        <dbReference type="EMBL" id="SDI00095.1"/>
    </source>
</evidence>
<keyword evidence="7" id="KW-1185">Reference proteome</keyword>
<proteinExistence type="inferred from homology"/>
<dbReference type="PANTHER" id="PTHR33376">
    <property type="match status" value="1"/>
</dbReference>
<dbReference type="AlphaFoldDB" id="A0A1G8H0C0"/>
<keyword evidence="2" id="KW-0813">Transport</keyword>
<dbReference type="STRING" id="930129.SAMN05216352_10451"/>
<feature type="compositionally biased region" description="Acidic residues" evidence="4">
    <location>
        <begin position="40"/>
        <end position="62"/>
    </location>
</feature>
<keyword evidence="6" id="KW-0675">Receptor</keyword>